<dbReference type="EMBL" id="JXXZ01000006">
    <property type="protein sequence ID" value="KJZ00306.1"/>
    <property type="molecule type" value="Genomic_DNA"/>
</dbReference>
<protein>
    <recommendedName>
        <fullName evidence="4">Secreted protein</fullName>
    </recommendedName>
</protein>
<evidence type="ECO:0000313" key="2">
    <source>
        <dbReference type="EMBL" id="KJZ00306.1"/>
    </source>
</evidence>
<evidence type="ECO:0008006" key="4">
    <source>
        <dbReference type="Google" id="ProtNLM"/>
    </source>
</evidence>
<feature type="chain" id="PRO_5002474787" description="Secreted protein" evidence="1">
    <location>
        <begin position="20"/>
        <end position="179"/>
    </location>
</feature>
<gene>
    <name evidence="2" type="ORF">TW72_06255</name>
</gene>
<evidence type="ECO:0000313" key="3">
    <source>
        <dbReference type="Proteomes" id="UP000033664"/>
    </source>
</evidence>
<comment type="caution">
    <text evidence="2">The sequence shown here is derived from an EMBL/GenBank/DDBJ whole genome shotgun (WGS) entry which is preliminary data.</text>
</comment>
<proteinExistence type="predicted"/>
<evidence type="ECO:0000256" key="1">
    <source>
        <dbReference type="SAM" id="SignalP"/>
    </source>
</evidence>
<accession>A0A0F4PXV5</accession>
<dbReference type="OrthoDB" id="6306663at2"/>
<reference evidence="2 3" key="1">
    <citation type="journal article" date="2015" name="BMC Genomics">
        <title>Genome mining reveals unlocked bioactive potential of marine Gram-negative bacteria.</title>
        <authorList>
            <person name="Machado H."/>
            <person name="Sonnenschein E.C."/>
            <person name="Melchiorsen J."/>
            <person name="Gram L."/>
        </authorList>
    </citation>
    <scope>NUCLEOTIDE SEQUENCE [LARGE SCALE GENOMIC DNA]</scope>
    <source>
        <strain evidence="2 3">S3137</strain>
    </source>
</reference>
<dbReference type="AlphaFoldDB" id="A0A0F4PXV5"/>
<keyword evidence="3" id="KW-1185">Reference proteome</keyword>
<keyword evidence="1" id="KW-0732">Signal</keyword>
<feature type="signal peptide" evidence="1">
    <location>
        <begin position="1"/>
        <end position="19"/>
    </location>
</feature>
<dbReference type="GeneID" id="58228088"/>
<organism evidence="2 3">
    <name type="scientific">Pseudoalteromonas ruthenica</name>
    <dbReference type="NCBI Taxonomy" id="151081"/>
    <lineage>
        <taxon>Bacteria</taxon>
        <taxon>Pseudomonadati</taxon>
        <taxon>Pseudomonadota</taxon>
        <taxon>Gammaproteobacteria</taxon>
        <taxon>Alteromonadales</taxon>
        <taxon>Pseudoalteromonadaceae</taxon>
        <taxon>Pseudoalteromonas</taxon>
    </lineage>
</organism>
<name>A0A0F4PXV5_9GAMM</name>
<dbReference type="Proteomes" id="UP000033664">
    <property type="component" value="Unassembled WGS sequence"/>
</dbReference>
<sequence>MKKILFVLPFIFPCSASLAAQKCDFIGKDKLIYEIAKPLMPLECKTSGNAYRLTGEGINIEISSYTNKEMLDDEMTVDGERLTFNQLYSATQSPEPSITNDYIELRREFLATVESSGIVKRDIGNFYYELGAIDTPYKHFITFVPNSKPETYFGIGTNSNSSVFIKLMFNKKGDEADGQ</sequence>
<dbReference type="PATRIC" id="fig|151081.8.peg.2999"/>
<dbReference type="RefSeq" id="WP_045980117.1">
    <property type="nucleotide sequence ID" value="NZ_JXXY01000015.1"/>
</dbReference>